<keyword evidence="4" id="KW-0833">Ubl conjugation pathway</keyword>
<organism evidence="9 10">
    <name type="scientific">Delitschia confertaspora ATCC 74209</name>
    <dbReference type="NCBI Taxonomy" id="1513339"/>
    <lineage>
        <taxon>Eukaryota</taxon>
        <taxon>Fungi</taxon>
        <taxon>Dikarya</taxon>
        <taxon>Ascomycota</taxon>
        <taxon>Pezizomycotina</taxon>
        <taxon>Dothideomycetes</taxon>
        <taxon>Pleosporomycetidae</taxon>
        <taxon>Pleosporales</taxon>
        <taxon>Delitschiaceae</taxon>
        <taxon>Delitschia</taxon>
    </lineage>
</organism>
<dbReference type="Gene3D" id="3.90.70.10">
    <property type="entry name" value="Cysteine proteinases"/>
    <property type="match status" value="2"/>
</dbReference>
<dbReference type="AlphaFoldDB" id="A0A9P4MPQ3"/>
<dbReference type="GO" id="GO:0061136">
    <property type="term" value="P:regulation of proteasomal protein catabolic process"/>
    <property type="evidence" value="ECO:0007669"/>
    <property type="project" value="TreeGrafter"/>
</dbReference>
<dbReference type="EC" id="3.4.19.12" evidence="2"/>
<dbReference type="GO" id="GO:0043161">
    <property type="term" value="P:proteasome-mediated ubiquitin-dependent protein catabolic process"/>
    <property type="evidence" value="ECO:0007669"/>
    <property type="project" value="InterPro"/>
</dbReference>
<dbReference type="GO" id="GO:0004843">
    <property type="term" value="F:cysteine-type deubiquitinase activity"/>
    <property type="evidence" value="ECO:0007669"/>
    <property type="project" value="UniProtKB-EC"/>
</dbReference>
<accession>A0A9P4MPQ3</accession>
<feature type="compositionally biased region" description="Pro residues" evidence="7">
    <location>
        <begin position="822"/>
        <end position="836"/>
    </location>
</feature>
<feature type="region of interest" description="Disordered" evidence="7">
    <location>
        <begin position="754"/>
        <end position="841"/>
    </location>
</feature>
<dbReference type="InterPro" id="IPR018200">
    <property type="entry name" value="USP_CS"/>
</dbReference>
<dbReference type="SUPFAM" id="SSF54001">
    <property type="entry name" value="Cysteine proteinases"/>
    <property type="match status" value="1"/>
</dbReference>
<dbReference type="InterPro" id="IPR001394">
    <property type="entry name" value="Peptidase_C19_UCH"/>
</dbReference>
<keyword evidence="5" id="KW-0378">Hydrolase</keyword>
<keyword evidence="3" id="KW-0645">Protease</keyword>
<evidence type="ECO:0000313" key="9">
    <source>
        <dbReference type="EMBL" id="KAF2198172.1"/>
    </source>
</evidence>
<feature type="compositionally biased region" description="Basic and acidic residues" evidence="7">
    <location>
        <begin position="804"/>
        <end position="820"/>
    </location>
</feature>
<dbReference type="InterPro" id="IPR044635">
    <property type="entry name" value="UBP14-like"/>
</dbReference>
<gene>
    <name evidence="9" type="ORF">GQ43DRAFT_483531</name>
</gene>
<feature type="region of interest" description="Disordered" evidence="7">
    <location>
        <begin position="1"/>
        <end position="38"/>
    </location>
</feature>
<proteinExistence type="predicted"/>
<evidence type="ECO:0000256" key="6">
    <source>
        <dbReference type="ARBA" id="ARBA00022807"/>
    </source>
</evidence>
<protein>
    <recommendedName>
        <fullName evidence="2">ubiquitinyl hydrolase 1</fullName>
        <ecNumber evidence="2">3.4.19.12</ecNumber>
    </recommendedName>
</protein>
<evidence type="ECO:0000256" key="2">
    <source>
        <dbReference type="ARBA" id="ARBA00012759"/>
    </source>
</evidence>
<sequence length="1248" mass="140994">MSSRPGKTAPRLLQDLLTYDPRHEERAGRNLLTDPPSFYDPDAPPTPAVPVRNCRHHFVTKDEQSILPQSGNQPNYETVYKIASYCMKCRWHLELMVDFRDDGFRTLPCPADTEFPLHHFIFQGEKGPSHDHFGDRKIPRDYRFRCSAPRCPVHLHVRLLPPRLKDEYITLLTDKILLKKRLDRAGVIEPRCQNEQVAKPVDGLLFLRTYLRDSLQPKQGKGRIPLLNRKFLKTFGEDCDALLTELGFVREEEDDTEGVRVTVWYLPKPPPPGNPLDPANKRTVLEDVRYELAALILNLPAAERGTPNNDYPGEQKSSLADIQRAFGCLNYARKPLDHSESSTPREEDHPYYAGLGAVGDLSDALILFAYNRQTDVDSVNNTYYFECLQAIAIGRNSNMLGEKVQILASQGQVNRRDVCKAYKYFGIQPEHSPHLTDDIIIGQFRSRLSDISSALQEETRNMLRIIGSSRQSERILHEASNAIETYSQALSWLDVEETTLDDFIATMFTFKVNDNPANREIASQALRIIAEERQSQRLLDFINTGSMEAAEMDVSEAYALLGVQDRSAALDLEVLQAQMQSYNISNPQNAAKYEQAYSLICKDQKENHKSTAVQEMGPPKKRHPLESWPVGCQNIGNTCYLNSVLQFLFTIKPLREVVLNFEQYMQERTPEAIERKRVGRSAVTAEKVQKAQEFALELRELFKLMITAPNDNVRPPTRLACLALLKDDITVERAKEGDLVSTLGHLNGAPVIGPMPKPEPEAPAGPNPAASVLADSVMGDDDFDKRTDTSSTVAMADPEEDKPFDEMAGLKDDQGFEIVDKPQPPSRPPPVPPRPQPTTQENTDLKIVEEVARQQDAAEILNNVFDLLSCAMKGEGMMDDGEQIDLIKKLFFSEVTSVRRTNGSVSHNTALQDHQLIWPGDRDRHLYAALDDEFGLQELDSGPSSEESEEVGANTQTTKFECFHKASPILIVNVRRIAFAEGRSKKIESHIGLDDTLYLDRYLEQTKSLSKEALLERREKQWELTRRLKSLESRKAELNKTNLQIGLPDAVNGAADYIERLGSIDSGLMEIGGGQNSDQADVSQGPNIPQELRESSRTIQKETEILDRKMKEIDDEISSLFADCKDHSYRLHSVFIHRGTAAGGHYWIFIHDFQNKIWRKYNDERVDEVEDLKDIFTQEEKYPATSTGIVYVREDLVNQLTEAVDRHPEQPQSQSSNGDMVMQDVVDITDAETQDAEGIPILNGVEKK</sequence>
<dbReference type="GO" id="GO:0070628">
    <property type="term" value="F:proteasome binding"/>
    <property type="evidence" value="ECO:0007669"/>
    <property type="project" value="TreeGrafter"/>
</dbReference>
<evidence type="ECO:0000256" key="3">
    <source>
        <dbReference type="ARBA" id="ARBA00022670"/>
    </source>
</evidence>
<dbReference type="PROSITE" id="PS00973">
    <property type="entry name" value="USP_2"/>
    <property type="match status" value="1"/>
</dbReference>
<keyword evidence="6" id="KW-0788">Thiol protease</keyword>
<dbReference type="GO" id="GO:0016579">
    <property type="term" value="P:protein deubiquitination"/>
    <property type="evidence" value="ECO:0007669"/>
    <property type="project" value="InterPro"/>
</dbReference>
<evidence type="ECO:0000313" key="10">
    <source>
        <dbReference type="Proteomes" id="UP000799536"/>
    </source>
</evidence>
<dbReference type="EMBL" id="ML994165">
    <property type="protein sequence ID" value="KAF2198172.1"/>
    <property type="molecule type" value="Genomic_DNA"/>
</dbReference>
<dbReference type="PROSITE" id="PS50235">
    <property type="entry name" value="USP_3"/>
    <property type="match status" value="1"/>
</dbReference>
<dbReference type="InterPro" id="IPR025305">
    <property type="entry name" value="UCH_repeat_domain"/>
</dbReference>
<evidence type="ECO:0000256" key="5">
    <source>
        <dbReference type="ARBA" id="ARBA00022801"/>
    </source>
</evidence>
<dbReference type="OrthoDB" id="2420415at2759"/>
<name>A0A9P4MPQ3_9PLEO</name>
<dbReference type="PANTHER" id="PTHR43982">
    <property type="entry name" value="UBIQUITIN CARBOXYL-TERMINAL HYDROLASE"/>
    <property type="match status" value="1"/>
</dbReference>
<feature type="domain" description="USP" evidence="8">
    <location>
        <begin position="630"/>
        <end position="1194"/>
    </location>
</feature>
<comment type="caution">
    <text evidence="9">The sequence shown here is derived from an EMBL/GenBank/DDBJ whole genome shotgun (WGS) entry which is preliminary data.</text>
</comment>
<dbReference type="Pfam" id="PF13446">
    <property type="entry name" value="RPT"/>
    <property type="match status" value="3"/>
</dbReference>
<dbReference type="PANTHER" id="PTHR43982:SF6">
    <property type="entry name" value="UBIQUITIN CARBOXYL-TERMINAL HYDROLASE 2-RELATED"/>
    <property type="match status" value="1"/>
</dbReference>
<comment type="catalytic activity">
    <reaction evidence="1">
        <text>Thiol-dependent hydrolysis of ester, thioester, amide, peptide and isopeptide bonds formed by the C-terminal Gly of ubiquitin (a 76-residue protein attached to proteins as an intracellular targeting signal).</text>
        <dbReference type="EC" id="3.4.19.12"/>
    </reaction>
</comment>
<evidence type="ECO:0000256" key="4">
    <source>
        <dbReference type="ARBA" id="ARBA00022786"/>
    </source>
</evidence>
<dbReference type="Pfam" id="PF00443">
    <property type="entry name" value="UCH"/>
    <property type="match status" value="1"/>
</dbReference>
<reference evidence="9" key="1">
    <citation type="journal article" date="2020" name="Stud. Mycol.">
        <title>101 Dothideomycetes genomes: a test case for predicting lifestyles and emergence of pathogens.</title>
        <authorList>
            <person name="Haridas S."/>
            <person name="Albert R."/>
            <person name="Binder M."/>
            <person name="Bloem J."/>
            <person name="Labutti K."/>
            <person name="Salamov A."/>
            <person name="Andreopoulos B."/>
            <person name="Baker S."/>
            <person name="Barry K."/>
            <person name="Bills G."/>
            <person name="Bluhm B."/>
            <person name="Cannon C."/>
            <person name="Castanera R."/>
            <person name="Culley D."/>
            <person name="Daum C."/>
            <person name="Ezra D."/>
            <person name="Gonzalez J."/>
            <person name="Henrissat B."/>
            <person name="Kuo A."/>
            <person name="Liang C."/>
            <person name="Lipzen A."/>
            <person name="Lutzoni F."/>
            <person name="Magnuson J."/>
            <person name="Mondo S."/>
            <person name="Nolan M."/>
            <person name="Ohm R."/>
            <person name="Pangilinan J."/>
            <person name="Park H.-J."/>
            <person name="Ramirez L."/>
            <person name="Alfaro M."/>
            <person name="Sun H."/>
            <person name="Tritt A."/>
            <person name="Yoshinaga Y."/>
            <person name="Zwiers L.-H."/>
            <person name="Turgeon B."/>
            <person name="Goodwin S."/>
            <person name="Spatafora J."/>
            <person name="Crous P."/>
            <person name="Grigoriev I."/>
        </authorList>
    </citation>
    <scope>NUCLEOTIDE SEQUENCE</scope>
    <source>
        <strain evidence="9">ATCC 74209</strain>
    </source>
</reference>
<dbReference type="InterPro" id="IPR028889">
    <property type="entry name" value="USP"/>
</dbReference>
<feature type="compositionally biased region" description="Pro residues" evidence="7">
    <location>
        <begin position="754"/>
        <end position="766"/>
    </location>
</feature>
<evidence type="ECO:0000256" key="7">
    <source>
        <dbReference type="SAM" id="MobiDB-lite"/>
    </source>
</evidence>
<dbReference type="Proteomes" id="UP000799536">
    <property type="component" value="Unassembled WGS sequence"/>
</dbReference>
<dbReference type="InterPro" id="IPR038765">
    <property type="entry name" value="Papain-like_cys_pep_sf"/>
</dbReference>
<evidence type="ECO:0000259" key="8">
    <source>
        <dbReference type="PROSITE" id="PS50235"/>
    </source>
</evidence>
<keyword evidence="10" id="KW-1185">Reference proteome</keyword>
<evidence type="ECO:0000256" key="1">
    <source>
        <dbReference type="ARBA" id="ARBA00000707"/>
    </source>
</evidence>